<evidence type="ECO:0000313" key="19">
    <source>
        <dbReference type="Proteomes" id="UP000288082"/>
    </source>
</evidence>
<sequence>MPVSIALRPQPLGVFPGIAGSLLLPPAPAGEEALAALMKGRLPERWPEAWQFFARAVGGYTEAAVLEAVPEGNEGIFNRAVLQPAPEVYTWARERLGGEYRLLLDAVAWRAGLRPEPPDVPPEVDGELRAFLLECRAHAALERGAREEGALALKAAAEAAEAVSPVLAARLLGEWAAVRHAAGDAGEEVIRGYRRALELLDGTGLAELRAELWFQLGAVYQSRGGEGGKGALLEAARCYQEALKVFRRDTYPEAYALTQMNLALVYLAMPQHDRSWPVRAAVAVQALREALRVFRRETHPEMWASATLNLANALQHLPSSHPEDNLWEAVALYEEVLAVRRPEDDPVGYARVLANQGNALAHLGALSQAESRLQEARRLFLEHGEAEAADAVDRVLAEIAQLRTAGDRAVGRVQSGGAS</sequence>
<evidence type="ECO:0000313" key="15">
    <source>
        <dbReference type="Proteomes" id="UP000287173"/>
    </source>
</evidence>
<dbReference type="Gene3D" id="1.25.40.10">
    <property type="entry name" value="Tetratricopeptide repeat domain"/>
    <property type="match status" value="1"/>
</dbReference>
<dbReference type="EMBL" id="PEMN01000365">
    <property type="protein sequence ID" value="RTI14232.1"/>
    <property type="molecule type" value="Genomic_DNA"/>
</dbReference>
<evidence type="ECO:0000313" key="6">
    <source>
        <dbReference type="EMBL" id="RTH99483.1"/>
    </source>
</evidence>
<evidence type="ECO:0000313" key="14">
    <source>
        <dbReference type="Proteomes" id="UP000287155"/>
    </source>
</evidence>
<name>A0A430R8Q8_THESC</name>
<dbReference type="EMBL" id="PELY01000210">
    <property type="protein sequence ID" value="RTH25763.1"/>
    <property type="molecule type" value="Genomic_DNA"/>
</dbReference>
<evidence type="ECO:0000313" key="9">
    <source>
        <dbReference type="EMBL" id="RTI13659.1"/>
    </source>
</evidence>
<proteinExistence type="predicted"/>
<dbReference type="EMBL" id="PELM01000475">
    <property type="protein sequence ID" value="RTG99179.1"/>
    <property type="molecule type" value="Genomic_DNA"/>
</dbReference>
<dbReference type="Proteomes" id="UP000287306">
    <property type="component" value="Unassembled WGS sequence"/>
</dbReference>
<dbReference type="EMBL" id="PELP01000221">
    <property type="protein sequence ID" value="RTH03757.1"/>
    <property type="molecule type" value="Genomic_DNA"/>
</dbReference>
<evidence type="ECO:0000313" key="3">
    <source>
        <dbReference type="EMBL" id="RTH25087.1"/>
    </source>
</evidence>
<evidence type="ECO:0000313" key="7">
    <source>
        <dbReference type="EMBL" id="RTI04201.1"/>
    </source>
</evidence>
<evidence type="ECO:0000313" key="12">
    <source>
        <dbReference type="Proteomes" id="UP000286734"/>
    </source>
</evidence>
<evidence type="ECO:0000313" key="17">
    <source>
        <dbReference type="Proteomes" id="UP000287962"/>
    </source>
</evidence>
<dbReference type="EMBL" id="PEMJ01000274">
    <property type="protein sequence ID" value="RTI13659.1"/>
    <property type="molecule type" value="Genomic_DNA"/>
</dbReference>
<dbReference type="Proteomes" id="UP000287173">
    <property type="component" value="Unassembled WGS sequence"/>
</dbReference>
<evidence type="ECO:0000313" key="8">
    <source>
        <dbReference type="EMBL" id="RTI07637.1"/>
    </source>
</evidence>
<organism evidence="2 12">
    <name type="scientific">Thermus scotoductus</name>
    <dbReference type="NCBI Taxonomy" id="37636"/>
    <lineage>
        <taxon>Bacteria</taxon>
        <taxon>Thermotogati</taxon>
        <taxon>Deinococcota</taxon>
        <taxon>Deinococci</taxon>
        <taxon>Thermales</taxon>
        <taxon>Thermaceae</taxon>
        <taxon>Thermus</taxon>
    </lineage>
</organism>
<dbReference type="SUPFAM" id="SSF48452">
    <property type="entry name" value="TPR-like"/>
    <property type="match status" value="1"/>
</dbReference>
<dbReference type="EMBL" id="PEMG01000255">
    <property type="protein sequence ID" value="RTI07637.1"/>
    <property type="molecule type" value="Genomic_DNA"/>
</dbReference>
<dbReference type="Proteomes" id="UP000286712">
    <property type="component" value="Unassembled WGS sequence"/>
</dbReference>
<dbReference type="Proteomes" id="UP000287962">
    <property type="component" value="Unassembled WGS sequence"/>
</dbReference>
<evidence type="ECO:0000313" key="11">
    <source>
        <dbReference type="Proteomes" id="UP000286712"/>
    </source>
</evidence>
<protein>
    <recommendedName>
        <fullName evidence="21">Tetratricopeptide repeat domain protein</fullName>
    </recommendedName>
</protein>
<evidence type="ECO:0008006" key="21">
    <source>
        <dbReference type="Google" id="ProtNLM"/>
    </source>
</evidence>
<evidence type="ECO:0000313" key="20">
    <source>
        <dbReference type="Proteomes" id="UP000288347"/>
    </source>
</evidence>
<dbReference type="Proteomes" id="UP000287155">
    <property type="component" value="Unassembled WGS sequence"/>
</dbReference>
<dbReference type="Proteomes" id="UP000286734">
    <property type="component" value="Unassembled WGS sequence"/>
</dbReference>
<dbReference type="InterPro" id="IPR011990">
    <property type="entry name" value="TPR-like_helical_dom_sf"/>
</dbReference>
<dbReference type="Proteomes" id="UP000286928">
    <property type="component" value="Unassembled WGS sequence"/>
</dbReference>
<reference evidence="7" key="1">
    <citation type="submission" date="2017-10" db="EMBL/GenBank/DDBJ databases">
        <authorList>
            <person name="Wilpiszeski R.L."/>
            <person name="Zhidan Z."/>
            <person name="House C.H."/>
        </authorList>
    </citation>
    <scope>NUCLEOTIDE SEQUENCE</scope>
    <source>
        <strain evidence="7">12_S12</strain>
    </source>
</reference>
<evidence type="ECO:0000313" key="4">
    <source>
        <dbReference type="EMBL" id="RTH25763.1"/>
    </source>
</evidence>
<evidence type="ECO:0000313" key="10">
    <source>
        <dbReference type="EMBL" id="RTI14232.1"/>
    </source>
</evidence>
<gene>
    <name evidence="10" type="ORF">CSW23_11375</name>
    <name evidence="7" type="ORF">CSW25_13290</name>
    <name evidence="9" type="ORF">CSW27_08250</name>
    <name evidence="6" type="ORF">CSW29_07605</name>
    <name evidence="8" type="ORF">CSW30_08380</name>
    <name evidence="5" type="ORF">CSW33_13015</name>
    <name evidence="4" type="ORF">CSW38_07295</name>
    <name evidence="3" type="ORF">CSW40_07285</name>
    <name evidence="2" type="ORF">CSW47_08030</name>
    <name evidence="1" type="ORF">CSW50_13540</name>
</gene>
<dbReference type="EMBL" id="PEMD01000336">
    <property type="protein sequence ID" value="RTH29118.1"/>
    <property type="molecule type" value="Genomic_DNA"/>
</dbReference>
<dbReference type="Proteomes" id="UP000288073">
    <property type="component" value="Unassembled WGS sequence"/>
</dbReference>
<evidence type="ECO:0000313" key="18">
    <source>
        <dbReference type="Proteomes" id="UP000288073"/>
    </source>
</evidence>
<accession>A0A430R8Q8</accession>
<dbReference type="EMBL" id="PEML01000331">
    <property type="protein sequence ID" value="RTI04201.1"/>
    <property type="molecule type" value="Genomic_DNA"/>
</dbReference>
<evidence type="ECO:0000313" key="13">
    <source>
        <dbReference type="Proteomes" id="UP000286928"/>
    </source>
</evidence>
<evidence type="ECO:0000313" key="1">
    <source>
        <dbReference type="EMBL" id="RTG99179.1"/>
    </source>
</evidence>
<evidence type="ECO:0000313" key="5">
    <source>
        <dbReference type="EMBL" id="RTH29118.1"/>
    </source>
</evidence>
<comment type="caution">
    <text evidence="2">The sequence shown here is derived from an EMBL/GenBank/DDBJ whole genome shotgun (WGS) entry which is preliminary data.</text>
</comment>
<evidence type="ECO:0000313" key="16">
    <source>
        <dbReference type="Proteomes" id="UP000287306"/>
    </source>
</evidence>
<dbReference type="Proteomes" id="UP000288082">
    <property type="component" value="Unassembled WGS sequence"/>
</dbReference>
<dbReference type="EMBL" id="PELW01000199">
    <property type="protein sequence ID" value="RTH25087.1"/>
    <property type="molecule type" value="Genomic_DNA"/>
</dbReference>
<dbReference type="EMBL" id="PEMH01000244">
    <property type="protein sequence ID" value="RTH99483.1"/>
    <property type="molecule type" value="Genomic_DNA"/>
</dbReference>
<dbReference type="AlphaFoldDB" id="A0A430R8Q8"/>
<reference evidence="11 12" key="2">
    <citation type="journal article" date="2019" name="Extremophiles">
        <title>Biogeography of thermophiles and predominance of Thermus scotoductus in domestic water heaters.</title>
        <authorList>
            <person name="Wilpiszeski R.L."/>
            <person name="Zhang Z."/>
            <person name="House C.H."/>
        </authorList>
    </citation>
    <scope>NUCLEOTIDE SEQUENCE [LARGE SCALE GENOMIC DNA]</scope>
    <source>
        <strain evidence="10 18">10_S10</strain>
        <strain evidence="7 17">12_S12</strain>
        <strain evidence="9 14">14_S14</strain>
        <strain evidence="6 20">16_S16</strain>
        <strain evidence="8 15">17_S17</strain>
        <strain evidence="5 13">20_S20</strain>
        <strain evidence="4 16">25_S25</strain>
        <strain evidence="3 11">27_S27</strain>
        <strain evidence="2 12">34_S34</strain>
        <strain evidence="1 19">38_S38</strain>
    </source>
</reference>
<keyword evidence="17" id="KW-1185">Reference proteome</keyword>
<dbReference type="Proteomes" id="UP000288347">
    <property type="component" value="Unassembled WGS sequence"/>
</dbReference>
<evidence type="ECO:0000313" key="2">
    <source>
        <dbReference type="EMBL" id="RTH03757.1"/>
    </source>
</evidence>